<evidence type="ECO:0000256" key="5">
    <source>
        <dbReference type="ARBA" id="ARBA00022692"/>
    </source>
</evidence>
<dbReference type="PANTHER" id="PTHR28286:SF2">
    <property type="entry name" value="BACTERIORHODOPSIN _OPSIN, NOPA (EUROFUNG)"/>
    <property type="match status" value="1"/>
</dbReference>
<dbReference type="EMBL" id="CP034549">
    <property type="protein sequence ID" value="AZQ42805.1"/>
    <property type="molecule type" value="Genomic_DNA"/>
</dbReference>
<evidence type="ECO:0000313" key="13">
    <source>
        <dbReference type="Proteomes" id="UP000279600"/>
    </source>
</evidence>
<gene>
    <name evidence="12" type="ORF">EJ995_00595</name>
</gene>
<evidence type="ECO:0008006" key="14">
    <source>
        <dbReference type="Google" id="ProtNLM"/>
    </source>
</evidence>
<evidence type="ECO:0000313" key="12">
    <source>
        <dbReference type="EMBL" id="AZQ42805.1"/>
    </source>
</evidence>
<dbReference type="GO" id="GO:0007602">
    <property type="term" value="P:phototransduction"/>
    <property type="evidence" value="ECO:0007669"/>
    <property type="project" value="UniProtKB-KW"/>
</dbReference>
<feature type="transmembrane region" description="Helical" evidence="11">
    <location>
        <begin position="170"/>
        <end position="191"/>
    </location>
</feature>
<dbReference type="InterPro" id="IPR001425">
    <property type="entry name" value="Arc/bac/fun_rhodopsins"/>
</dbReference>
<dbReference type="Pfam" id="PF01036">
    <property type="entry name" value="Bac_rhodopsin"/>
    <property type="match status" value="1"/>
</dbReference>
<keyword evidence="3" id="KW-0600">Photoreceptor protein</keyword>
<reference evidence="12 13" key="1">
    <citation type="submission" date="2018-12" db="EMBL/GenBank/DDBJ databases">
        <title>Complete genome of Nonlabens sp. MJ115.</title>
        <authorList>
            <person name="Choi H.S."/>
            <person name="Jung J."/>
        </authorList>
    </citation>
    <scope>NUCLEOTIDE SEQUENCE [LARGE SCALE GENOMIC DNA]</scope>
    <source>
        <strain evidence="12 13">MJ115</strain>
    </source>
</reference>
<dbReference type="Proteomes" id="UP000279600">
    <property type="component" value="Chromosome"/>
</dbReference>
<dbReference type="PRINTS" id="PR00251">
    <property type="entry name" value="BACTRLOPSIN"/>
</dbReference>
<dbReference type="GO" id="GO:0009881">
    <property type="term" value="F:photoreceptor activity"/>
    <property type="evidence" value="ECO:0007669"/>
    <property type="project" value="UniProtKB-KW"/>
</dbReference>
<feature type="transmembrane region" description="Helical" evidence="11">
    <location>
        <begin position="20"/>
        <end position="42"/>
    </location>
</feature>
<name>A0A3S9MUF4_9FLAO</name>
<evidence type="ECO:0000256" key="10">
    <source>
        <dbReference type="ARBA" id="ARBA00023170"/>
    </source>
</evidence>
<dbReference type="RefSeq" id="WP_126444600.1">
    <property type="nucleotide sequence ID" value="NZ_CP034549.1"/>
</dbReference>
<dbReference type="KEGG" id="noj:EJ995_00595"/>
<evidence type="ECO:0000256" key="3">
    <source>
        <dbReference type="ARBA" id="ARBA00022543"/>
    </source>
</evidence>
<keyword evidence="13" id="KW-1185">Reference proteome</keyword>
<comment type="similarity">
    <text evidence="2">Belongs to the archaeal/bacterial/fungal opsin family.</text>
</comment>
<dbReference type="GO" id="GO:0005216">
    <property type="term" value="F:monoatomic ion channel activity"/>
    <property type="evidence" value="ECO:0007669"/>
    <property type="project" value="InterPro"/>
</dbReference>
<keyword evidence="7 11" id="KW-1133">Transmembrane helix</keyword>
<accession>A0A3S9MUF4</accession>
<keyword evidence="8" id="KW-0157">Chromophore</keyword>
<dbReference type="SUPFAM" id="SSF81321">
    <property type="entry name" value="Family A G protein-coupled receptor-like"/>
    <property type="match status" value="1"/>
</dbReference>
<evidence type="ECO:0000256" key="7">
    <source>
        <dbReference type="ARBA" id="ARBA00022989"/>
    </source>
</evidence>
<sequence>MDLANSFIPAVGDGLGLLEVATYYVMMVAFFCFVASFFFSWFTRTHVAPEHNTSRVFTAIICVVAGISYFIISDYYKDFLQELQTITDETTRNEFKRNGYNAIGQLRYMDWMVTTPLLLIKMISVLRIKYSRIAVIVALVVLGDIFMIATGFIGQQQLDADGSIMVQSRMIWGAISTVGYTMVLVGMYQIWNKYRHEAKTLERRAYKYMSLTVVTLWGVYPIGYILVALFPEMDNSWIHITFSIADVVNKAGVGIIAYLMASRLLEDRLDTSSKEFAMNVG</sequence>
<keyword evidence="9 11" id="KW-0472">Membrane</keyword>
<dbReference type="InterPro" id="IPR018229">
    <property type="entry name" value="Rhodopsin_retinal_BS"/>
</dbReference>
<keyword evidence="6" id="KW-0681">Retinal protein</keyword>
<evidence type="ECO:0000256" key="2">
    <source>
        <dbReference type="ARBA" id="ARBA00008130"/>
    </source>
</evidence>
<evidence type="ECO:0000256" key="6">
    <source>
        <dbReference type="ARBA" id="ARBA00022925"/>
    </source>
</evidence>
<dbReference type="SMART" id="SM01021">
    <property type="entry name" value="Bac_rhodopsin"/>
    <property type="match status" value="1"/>
</dbReference>
<proteinExistence type="inferred from homology"/>
<dbReference type="Gene3D" id="1.20.1070.10">
    <property type="entry name" value="Rhodopsin 7-helix transmembrane proteins"/>
    <property type="match status" value="1"/>
</dbReference>
<evidence type="ECO:0000256" key="4">
    <source>
        <dbReference type="ARBA" id="ARBA00022606"/>
    </source>
</evidence>
<keyword evidence="10" id="KW-0675">Receptor</keyword>
<feature type="transmembrane region" description="Helical" evidence="11">
    <location>
        <begin position="108"/>
        <end position="126"/>
    </location>
</feature>
<feature type="transmembrane region" description="Helical" evidence="11">
    <location>
        <begin position="211"/>
        <end position="230"/>
    </location>
</feature>
<feature type="transmembrane region" description="Helical" evidence="11">
    <location>
        <begin position="54"/>
        <end position="72"/>
    </location>
</feature>
<evidence type="ECO:0000256" key="8">
    <source>
        <dbReference type="ARBA" id="ARBA00022991"/>
    </source>
</evidence>
<dbReference type="AlphaFoldDB" id="A0A3S9MUF4"/>
<keyword evidence="5 11" id="KW-0812">Transmembrane</keyword>
<dbReference type="PANTHER" id="PTHR28286">
    <property type="match status" value="1"/>
</dbReference>
<organism evidence="12 13">
    <name type="scientific">Nonlabens ponticola</name>
    <dbReference type="NCBI Taxonomy" id="2496866"/>
    <lineage>
        <taxon>Bacteria</taxon>
        <taxon>Pseudomonadati</taxon>
        <taxon>Bacteroidota</taxon>
        <taxon>Flavobacteriia</taxon>
        <taxon>Flavobacteriales</taxon>
        <taxon>Flavobacteriaceae</taxon>
        <taxon>Nonlabens</taxon>
    </lineage>
</organism>
<protein>
    <recommendedName>
        <fullName evidence="14">Rhodopsin</fullName>
    </recommendedName>
</protein>
<evidence type="ECO:0000256" key="9">
    <source>
        <dbReference type="ARBA" id="ARBA00023136"/>
    </source>
</evidence>
<comment type="subcellular location">
    <subcellularLocation>
        <location evidence="1">Membrane</location>
        <topology evidence="1">Multi-pass membrane protein</topology>
    </subcellularLocation>
</comment>
<dbReference type="PROSITE" id="PS00950">
    <property type="entry name" value="BACTERIAL_OPSIN_1"/>
    <property type="match status" value="1"/>
</dbReference>
<dbReference type="GO" id="GO:0016020">
    <property type="term" value="C:membrane"/>
    <property type="evidence" value="ECO:0007669"/>
    <property type="project" value="UniProtKB-SubCell"/>
</dbReference>
<feature type="transmembrane region" description="Helical" evidence="11">
    <location>
        <begin position="236"/>
        <end position="259"/>
    </location>
</feature>
<keyword evidence="4" id="KW-0716">Sensory transduction</keyword>
<dbReference type="OrthoDB" id="30586at2"/>
<feature type="transmembrane region" description="Helical" evidence="11">
    <location>
        <begin position="133"/>
        <end position="154"/>
    </location>
</feature>
<evidence type="ECO:0000256" key="11">
    <source>
        <dbReference type="SAM" id="Phobius"/>
    </source>
</evidence>
<evidence type="ECO:0000256" key="1">
    <source>
        <dbReference type="ARBA" id="ARBA00004141"/>
    </source>
</evidence>